<evidence type="ECO:0000256" key="4">
    <source>
        <dbReference type="ARBA" id="ARBA00023054"/>
    </source>
</evidence>
<feature type="transmembrane region" description="Helical" evidence="9">
    <location>
        <begin position="220"/>
        <end position="237"/>
    </location>
</feature>
<sequence>MAHGNFSDLVFLALFAVVVQWWAFPATLFEDLGPLKAQFSIKSADMDALIKFGGGMLLMIALTFSGVSWNEINGKMAGLGGFIAAGVTAYSTFKADSDVFVPRLFYVYALVLFLGALHIFAFPSNLKPPKNDSVKNNHGNFSDIIALGLIVASCLCYFYPDHLFQDTTFRALGKEFGPVKAQFSTKSADLTALIKFVAGLMLMIGLTFSSVKWNPDNGKMAGLGGFIAAGVIGHSTFNADSEVFVLRAFYIYAALLGLGALHIFAFPSNPRVRQEPKAKKAHHLPPASCDRGGGWDGGSSQLGSSSPAVGRRSEGESPHDESFFRVVIRVRPPLDRELTSPVWQNVVSVSHQSQVCLHEVIPEASQGDRASGTNQVVTNHTFAFDHVYDQDASQPDVYACTARASVMSALQGYNATILAYGPTGTGKTYTMEGSRWRQPHGHGIIPRSMEDIFVHISQWRNPQTRFTVRASYLQIYNEVISDLLKPDRSHLVIREDRRKGVFVEGLSEWLCRSPEEVQTLMEHGSAARATAQTAANDASSRSHAVFIVIVEQAEVFAEEPTATEAGFVPSSSDGGQRQSRVRTGRLNLVDLAGSERPRVTGATGQRLEETKKINQSLSALGNVIAALTERRPRPHVPYRDSKLTRLLEDSLGGNCRTTMMAMVSPAAEAFGESLSTLKFAQRAKGVQNTPQANEEVDQRTLLRRYEAELRRLRSELAERSREAPMRRSLQDAEVHDSHEFHQVLAEQERIRLEYAERLAELERDRNSIEEDKAQVGRYKQLLLKQRDIMIALTQRLHERDGSIIGLQAEIDARDRQNSELEERFERQSLRLAAAEKALKASSSAPLSPRQPPPVSSQPALPDAPPSPSLAREGCCSYSHDLSDFSRHLPESNGHEANGVGFDGSEHQDVADEKVRELTALLEAQRQDNHRMALELEGLQETMAPRPRDSLPSHGGTSVASTVASMGPGSAAGFPSASFGSFGLSASSTNPSALPASSCGAAGPPSCSGSALGQGSWQVGGSVAANSHAGLFHASSLQKSLGSSAASAAVAAAAAAAAASDAASAARRAGSPAPYFQEAPGAASEQRCGSTPRGRRSPSQDRGGPRGRPRSSSLRPPDKPQAAPLSSANRTPSAPSTPSGQRSCGSFSGGFTAGAGLGHARVAAAAPNPCRGVLGGSLDSGGYLGMARSASMAGGMTYPSSSSSSCTAGGARGLVGTPGDGLRRSASAAWPASVPGPGLSTMGPGPVRATPLSGGTAAAAAAAAVAAATSAVPKARIWPAASSRTSSPVPSAPLRGSSSPMPSPGPSGGLSAHREFSAASATSLREE</sequence>
<evidence type="ECO:0000256" key="9">
    <source>
        <dbReference type="SAM" id="Phobius"/>
    </source>
</evidence>
<reference evidence="11" key="1">
    <citation type="submission" date="2021-02" db="EMBL/GenBank/DDBJ databases">
        <authorList>
            <person name="Dougan E. K."/>
            <person name="Rhodes N."/>
            <person name="Thang M."/>
            <person name="Chan C."/>
        </authorList>
    </citation>
    <scope>NUCLEOTIDE SEQUENCE</scope>
</reference>
<dbReference type="GO" id="GO:0005524">
    <property type="term" value="F:ATP binding"/>
    <property type="evidence" value="ECO:0007669"/>
    <property type="project" value="UniProtKB-UniRule"/>
</dbReference>
<keyword evidence="9" id="KW-1133">Transmembrane helix</keyword>
<dbReference type="PANTHER" id="PTHR47968">
    <property type="entry name" value="CENTROMERE PROTEIN E"/>
    <property type="match status" value="1"/>
</dbReference>
<dbReference type="EMBL" id="CAJNNV010001797">
    <property type="protein sequence ID" value="CAE8585856.1"/>
    <property type="molecule type" value="Genomic_DNA"/>
</dbReference>
<keyword evidence="3 6" id="KW-0067">ATP-binding</keyword>
<feature type="non-terminal residue" evidence="11">
    <location>
        <position position="1"/>
    </location>
</feature>
<keyword evidence="9" id="KW-0812">Transmembrane</keyword>
<comment type="similarity">
    <text evidence="6">Belongs to the TRAFAC class myosin-kinesin ATPase superfamily. Kinesin family.</text>
</comment>
<keyword evidence="5 6" id="KW-0505">Motor protein</keyword>
<feature type="coiled-coil region" evidence="7">
    <location>
        <begin position="695"/>
        <end position="771"/>
    </location>
</feature>
<evidence type="ECO:0000256" key="6">
    <source>
        <dbReference type="PROSITE-ProRule" id="PRU00283"/>
    </source>
</evidence>
<keyword evidence="2 6" id="KW-0547">Nucleotide-binding</keyword>
<feature type="region of interest" description="Disordered" evidence="8">
    <location>
        <begin position="835"/>
        <end position="874"/>
    </location>
</feature>
<dbReference type="Pfam" id="PF00225">
    <property type="entry name" value="Kinesin"/>
    <property type="match status" value="1"/>
</dbReference>
<dbReference type="InterPro" id="IPR027417">
    <property type="entry name" value="P-loop_NTPase"/>
</dbReference>
<feature type="compositionally biased region" description="Low complexity" evidence="8">
    <location>
        <begin position="835"/>
        <end position="847"/>
    </location>
</feature>
<feature type="region of interest" description="Disordered" evidence="8">
    <location>
        <begin position="1278"/>
        <end position="1326"/>
    </location>
</feature>
<dbReference type="InterPro" id="IPR019821">
    <property type="entry name" value="Kinesin_motor_CS"/>
</dbReference>
<protein>
    <recommendedName>
        <fullName evidence="10">Kinesin motor domain-containing protein</fullName>
    </recommendedName>
</protein>
<dbReference type="InterPro" id="IPR027640">
    <property type="entry name" value="Kinesin-like_fam"/>
</dbReference>
<comment type="caution">
    <text evidence="11">The sequence shown here is derived from an EMBL/GenBank/DDBJ whole genome shotgun (WGS) entry which is preliminary data.</text>
</comment>
<feature type="domain" description="Kinesin motor" evidence="10">
    <location>
        <begin position="323"/>
        <end position="686"/>
    </location>
</feature>
<feature type="compositionally biased region" description="Low complexity" evidence="8">
    <location>
        <begin position="298"/>
        <end position="310"/>
    </location>
</feature>
<feature type="transmembrane region" description="Helical" evidence="9">
    <location>
        <begin position="105"/>
        <end position="123"/>
    </location>
</feature>
<keyword evidence="12" id="KW-1185">Reference proteome</keyword>
<evidence type="ECO:0000256" key="5">
    <source>
        <dbReference type="ARBA" id="ARBA00023175"/>
    </source>
</evidence>
<feature type="compositionally biased region" description="Polar residues" evidence="8">
    <location>
        <begin position="1123"/>
        <end position="1143"/>
    </location>
</feature>
<dbReference type="PANTHER" id="PTHR47968:SF36">
    <property type="entry name" value="KINESIN HEAVY CHAIN ISOFORM X1"/>
    <property type="match status" value="1"/>
</dbReference>
<accession>A0A813DI15</accession>
<feature type="compositionally biased region" description="Pro residues" evidence="8">
    <location>
        <begin position="848"/>
        <end position="867"/>
    </location>
</feature>
<evidence type="ECO:0000256" key="3">
    <source>
        <dbReference type="ARBA" id="ARBA00022840"/>
    </source>
</evidence>
<dbReference type="OrthoDB" id="3176171at2759"/>
<evidence type="ECO:0000313" key="12">
    <source>
        <dbReference type="Proteomes" id="UP000654075"/>
    </source>
</evidence>
<proteinExistence type="inferred from homology"/>
<dbReference type="PROSITE" id="PS00411">
    <property type="entry name" value="KINESIN_MOTOR_1"/>
    <property type="match status" value="1"/>
</dbReference>
<keyword evidence="1" id="KW-0493">Microtubule</keyword>
<keyword evidence="4 7" id="KW-0175">Coiled coil</keyword>
<dbReference type="Gene3D" id="3.40.850.10">
    <property type="entry name" value="Kinesin motor domain"/>
    <property type="match status" value="1"/>
</dbReference>
<organism evidence="11 12">
    <name type="scientific">Polarella glacialis</name>
    <name type="common">Dinoflagellate</name>
    <dbReference type="NCBI Taxonomy" id="89957"/>
    <lineage>
        <taxon>Eukaryota</taxon>
        <taxon>Sar</taxon>
        <taxon>Alveolata</taxon>
        <taxon>Dinophyceae</taxon>
        <taxon>Suessiales</taxon>
        <taxon>Suessiaceae</taxon>
        <taxon>Polarella</taxon>
    </lineage>
</organism>
<dbReference type="SUPFAM" id="SSF52540">
    <property type="entry name" value="P-loop containing nucleoside triphosphate hydrolases"/>
    <property type="match status" value="1"/>
</dbReference>
<dbReference type="InterPro" id="IPR001752">
    <property type="entry name" value="Kinesin_motor_dom"/>
</dbReference>
<feature type="region of interest" description="Disordered" evidence="8">
    <location>
        <begin position="1217"/>
        <end position="1247"/>
    </location>
</feature>
<dbReference type="GO" id="GO:0007018">
    <property type="term" value="P:microtubule-based movement"/>
    <property type="evidence" value="ECO:0007669"/>
    <property type="project" value="InterPro"/>
</dbReference>
<feature type="transmembrane region" description="Helical" evidence="9">
    <location>
        <begin position="144"/>
        <end position="160"/>
    </location>
</feature>
<evidence type="ECO:0000256" key="2">
    <source>
        <dbReference type="ARBA" id="ARBA00022741"/>
    </source>
</evidence>
<feature type="region of interest" description="Disordered" evidence="8">
    <location>
        <begin position="992"/>
        <end position="1014"/>
    </location>
</feature>
<feature type="region of interest" description="Disordered" evidence="8">
    <location>
        <begin position="1070"/>
        <end position="1144"/>
    </location>
</feature>
<name>A0A813DI15_POLGL</name>
<evidence type="ECO:0000256" key="7">
    <source>
        <dbReference type="SAM" id="Coils"/>
    </source>
</evidence>
<feature type="transmembrane region" description="Helical" evidence="9">
    <location>
        <begin position="49"/>
        <end position="69"/>
    </location>
</feature>
<gene>
    <name evidence="11" type="ORF">PGLA1383_LOCUS4756</name>
</gene>
<keyword evidence="9" id="KW-0472">Membrane</keyword>
<feature type="transmembrane region" description="Helical" evidence="9">
    <location>
        <begin position="190"/>
        <end position="208"/>
    </location>
</feature>
<feature type="binding site" evidence="6">
    <location>
        <begin position="421"/>
        <end position="428"/>
    </location>
    <ligand>
        <name>ATP</name>
        <dbReference type="ChEBI" id="CHEBI:30616"/>
    </ligand>
</feature>
<dbReference type="InterPro" id="IPR036961">
    <property type="entry name" value="Kinesin_motor_dom_sf"/>
</dbReference>
<evidence type="ECO:0000259" key="10">
    <source>
        <dbReference type="PROSITE" id="PS50067"/>
    </source>
</evidence>
<dbReference type="GO" id="GO:0005874">
    <property type="term" value="C:microtubule"/>
    <property type="evidence" value="ECO:0007669"/>
    <property type="project" value="UniProtKB-KW"/>
</dbReference>
<dbReference type="GO" id="GO:0003777">
    <property type="term" value="F:microtubule motor activity"/>
    <property type="evidence" value="ECO:0007669"/>
    <property type="project" value="InterPro"/>
</dbReference>
<dbReference type="FunFam" id="3.40.850.10:FF:000083">
    <property type="entry name" value="Kinesin-like protein"/>
    <property type="match status" value="1"/>
</dbReference>
<dbReference type="GO" id="GO:0008017">
    <property type="term" value="F:microtubule binding"/>
    <property type="evidence" value="ECO:0007669"/>
    <property type="project" value="InterPro"/>
</dbReference>
<dbReference type="SMART" id="SM00129">
    <property type="entry name" value="KISc"/>
    <property type="match status" value="1"/>
</dbReference>
<evidence type="ECO:0000256" key="8">
    <source>
        <dbReference type="SAM" id="MobiDB-lite"/>
    </source>
</evidence>
<feature type="transmembrane region" description="Helical" evidence="9">
    <location>
        <begin position="249"/>
        <end position="267"/>
    </location>
</feature>
<evidence type="ECO:0000313" key="11">
    <source>
        <dbReference type="EMBL" id="CAE8585856.1"/>
    </source>
</evidence>
<dbReference type="PROSITE" id="PS50067">
    <property type="entry name" value="KINESIN_MOTOR_2"/>
    <property type="match status" value="1"/>
</dbReference>
<dbReference type="Proteomes" id="UP000654075">
    <property type="component" value="Unassembled WGS sequence"/>
</dbReference>
<dbReference type="CDD" id="cd00106">
    <property type="entry name" value="KISc"/>
    <property type="match status" value="1"/>
</dbReference>
<dbReference type="PRINTS" id="PR00380">
    <property type="entry name" value="KINESINHEAVY"/>
</dbReference>
<feature type="region of interest" description="Disordered" evidence="8">
    <location>
        <begin position="275"/>
        <end position="318"/>
    </location>
</feature>
<evidence type="ECO:0000256" key="1">
    <source>
        <dbReference type="ARBA" id="ARBA00022701"/>
    </source>
</evidence>
<feature type="region of interest" description="Disordered" evidence="8">
    <location>
        <begin position="937"/>
        <end position="963"/>
    </location>
</feature>